<evidence type="ECO:0000313" key="1">
    <source>
        <dbReference type="EMBL" id="TKR24469.1"/>
    </source>
</evidence>
<accession>A0A4U5JEP2</accession>
<dbReference type="RefSeq" id="WP_137277586.1">
    <property type="nucleotide sequence ID" value="NZ_QKNX01000009.1"/>
</dbReference>
<dbReference type="AlphaFoldDB" id="A0A4U5JEP2"/>
<proteinExistence type="predicted"/>
<reference evidence="1 2" key="1">
    <citation type="submission" date="2019-04" db="EMBL/GenBank/DDBJ databases">
        <title>Natronomonas sp. F20-122 a newhaloarchaeon isolated from a saline saltern of Isla Bacuta, Huelva, Spain.</title>
        <authorList>
            <person name="Duran-Viseras A."/>
            <person name="Sanchez-Porro C."/>
            <person name="Ventosa A."/>
        </authorList>
    </citation>
    <scope>NUCLEOTIDE SEQUENCE [LARGE SCALE GENOMIC DNA]</scope>
    <source>
        <strain evidence="1 2">F20-122</strain>
    </source>
</reference>
<dbReference type="OrthoDB" id="181630at2157"/>
<protein>
    <submittedName>
        <fullName evidence="1">Uncharacterized protein</fullName>
    </submittedName>
</protein>
<dbReference type="EMBL" id="QKNX01000009">
    <property type="protein sequence ID" value="TKR24469.1"/>
    <property type="molecule type" value="Genomic_DNA"/>
</dbReference>
<evidence type="ECO:0000313" key="2">
    <source>
        <dbReference type="Proteomes" id="UP000308037"/>
    </source>
</evidence>
<gene>
    <name evidence="1" type="ORF">DM868_14665</name>
</gene>
<dbReference type="Proteomes" id="UP000308037">
    <property type="component" value="Unassembled WGS sequence"/>
</dbReference>
<sequence>MQYDDIEVCIRESNGEHVVEISGYHRVQPESKPGECRRVAIVDLSEAQARTLHDRLGGLLAD</sequence>
<comment type="caution">
    <text evidence="1">The sequence shown here is derived from an EMBL/GenBank/DDBJ whole genome shotgun (WGS) entry which is preliminary data.</text>
</comment>
<name>A0A4U5JEP2_9EURY</name>
<organism evidence="1 2">
    <name type="scientific">Natronomonas salsuginis</name>
    <dbReference type="NCBI Taxonomy" id="2217661"/>
    <lineage>
        <taxon>Archaea</taxon>
        <taxon>Methanobacteriati</taxon>
        <taxon>Methanobacteriota</taxon>
        <taxon>Stenosarchaea group</taxon>
        <taxon>Halobacteria</taxon>
        <taxon>Halobacteriales</taxon>
        <taxon>Natronomonadaceae</taxon>
        <taxon>Natronomonas</taxon>
    </lineage>
</organism>
<keyword evidence="2" id="KW-1185">Reference proteome</keyword>